<feature type="transmembrane region" description="Helical" evidence="6">
    <location>
        <begin position="463"/>
        <end position="487"/>
    </location>
</feature>
<feature type="transmembrane region" description="Helical" evidence="6">
    <location>
        <begin position="36"/>
        <end position="55"/>
    </location>
</feature>
<organism evidence="7 8">
    <name type="scientific">Halocaridina rubra</name>
    <name type="common">Hawaiian red shrimp</name>
    <dbReference type="NCBI Taxonomy" id="373956"/>
    <lineage>
        <taxon>Eukaryota</taxon>
        <taxon>Metazoa</taxon>
        <taxon>Ecdysozoa</taxon>
        <taxon>Arthropoda</taxon>
        <taxon>Crustacea</taxon>
        <taxon>Multicrustacea</taxon>
        <taxon>Malacostraca</taxon>
        <taxon>Eumalacostraca</taxon>
        <taxon>Eucarida</taxon>
        <taxon>Decapoda</taxon>
        <taxon>Pleocyemata</taxon>
        <taxon>Caridea</taxon>
        <taxon>Atyoidea</taxon>
        <taxon>Atyidae</taxon>
        <taxon>Halocaridina</taxon>
    </lineage>
</organism>
<evidence type="ECO:0000256" key="4">
    <source>
        <dbReference type="ARBA" id="ARBA00022989"/>
    </source>
</evidence>
<evidence type="ECO:0000256" key="2">
    <source>
        <dbReference type="ARBA" id="ARBA00022475"/>
    </source>
</evidence>
<feature type="transmembrane region" description="Helical" evidence="6">
    <location>
        <begin position="608"/>
        <end position="629"/>
    </location>
</feature>
<feature type="transmembrane region" description="Helical" evidence="6">
    <location>
        <begin position="146"/>
        <end position="165"/>
    </location>
</feature>
<evidence type="ECO:0000256" key="1">
    <source>
        <dbReference type="ARBA" id="ARBA00004651"/>
    </source>
</evidence>
<feature type="transmembrane region" description="Helical" evidence="6">
    <location>
        <begin position="380"/>
        <end position="402"/>
    </location>
</feature>
<evidence type="ECO:0000256" key="5">
    <source>
        <dbReference type="ARBA" id="ARBA00023136"/>
    </source>
</evidence>
<dbReference type="Proteomes" id="UP001381693">
    <property type="component" value="Unassembled WGS sequence"/>
</dbReference>
<proteinExistence type="predicted"/>
<dbReference type="GO" id="GO:0005886">
    <property type="term" value="C:plasma membrane"/>
    <property type="evidence" value="ECO:0007669"/>
    <property type="project" value="UniProtKB-SubCell"/>
</dbReference>
<protein>
    <submittedName>
        <fullName evidence="7">Uncharacterized protein</fullName>
    </submittedName>
</protein>
<gene>
    <name evidence="7" type="ORF">SK128_021080</name>
</gene>
<evidence type="ECO:0000256" key="3">
    <source>
        <dbReference type="ARBA" id="ARBA00022692"/>
    </source>
</evidence>
<feature type="transmembrane region" description="Helical" evidence="6">
    <location>
        <begin position="245"/>
        <end position="266"/>
    </location>
</feature>
<feature type="transmembrane region" description="Helical" evidence="6">
    <location>
        <begin position="312"/>
        <end position="332"/>
    </location>
</feature>
<dbReference type="GO" id="GO:0050909">
    <property type="term" value="P:sensory perception of taste"/>
    <property type="evidence" value="ECO:0007669"/>
    <property type="project" value="InterPro"/>
</dbReference>
<reference evidence="7 8" key="1">
    <citation type="submission" date="2023-11" db="EMBL/GenBank/DDBJ databases">
        <title>Halocaridina rubra genome assembly.</title>
        <authorList>
            <person name="Smith C."/>
        </authorList>
    </citation>
    <scope>NUCLEOTIDE SEQUENCE [LARGE SCALE GENOMIC DNA]</scope>
    <source>
        <strain evidence="7">EP-1</strain>
        <tissue evidence="7">Whole</tissue>
    </source>
</reference>
<feature type="transmembrane region" description="Helical" evidence="6">
    <location>
        <begin position="344"/>
        <end position="368"/>
    </location>
</feature>
<dbReference type="Pfam" id="PF08395">
    <property type="entry name" value="7tm_7"/>
    <property type="match status" value="2"/>
</dbReference>
<evidence type="ECO:0000313" key="8">
    <source>
        <dbReference type="Proteomes" id="UP001381693"/>
    </source>
</evidence>
<keyword evidence="3 6" id="KW-0812">Transmembrane</keyword>
<keyword evidence="5 6" id="KW-0472">Membrane</keyword>
<name>A0AAN8WV52_HALRR</name>
<dbReference type="AlphaFoldDB" id="A0AAN8WV52"/>
<keyword evidence="8" id="KW-1185">Reference proteome</keyword>
<accession>A0AAN8WV52</accession>
<feature type="transmembrane region" description="Helical" evidence="6">
    <location>
        <begin position="436"/>
        <end position="457"/>
    </location>
</feature>
<comment type="subcellular location">
    <subcellularLocation>
        <location evidence="1">Cell membrane</location>
        <topology evidence="1">Multi-pass membrane protein</topology>
    </subcellularLocation>
</comment>
<keyword evidence="2" id="KW-1003">Cell membrane</keyword>
<dbReference type="InterPro" id="IPR013604">
    <property type="entry name" value="7TM_chemorcpt"/>
</dbReference>
<keyword evidence="4 6" id="KW-1133">Transmembrane helix</keyword>
<dbReference type="EMBL" id="JAXCGZ010013311">
    <property type="protein sequence ID" value="KAK7072885.1"/>
    <property type="molecule type" value="Genomic_DNA"/>
</dbReference>
<sequence>MKNLRMFLGYLSALRIYGGFPFTLTKDPPAARRRIILLIFSAILGLSMLSVLVAGEYSNNHGMFTGNFLLDLMKRLMTLTLYPNFILVLFYCLVRGSKLADIAVRIIQINSEILSQNTSSACLDYVSILHIVLFLLFWVYSNVFGYAFQHTAFGIVILTIITVYIDPLLYLIPFLFHSGIRVLAHLIDFLFVPLVEPTAGKTNRIMVLEKSFWHPEHSQYFVGALSVIRQRLYVLDSVVQDMVKYFAVMLSVIVLSDIVFIISILSTVDESNLLMLSVYLSYSFGSCNRLFLVLSGPDSFMNIGRGAIMKNLYMFFGALGFLRILGGFPCTISRDPKRVHRQKVYFAYSLLLGVSVLGFSLAAEILSMDRLKHENIAIEVILKVVYLSCYLYITVILLVCIIKSSRMTRIIHQVIKLNVAVMFSSHSLPSLPAWDFVVLFHSVIFLGLESFLLTTAIVPQANIWINGISAISIAYILPLLYATVFVFHSGIRVLNQLLQASFEKMSLMTRRSLPLQVMPDENGSYNQGQQHVPLNEHSFRNLRASFEKISLMTGSSSPFQIITDKNSVSPQRQHVPWIDHSISHLKVIRQQLFAIDSIVQDLTQHFELILSAELLLEILFIIGLLTVLFRKNLLLVSQCLCFAMGNIHRMFMVVHGPHAFKRTRKEAKEKLRHLSLKLSSPEAKTEIDDLLRDLDNGPDFSLFGIFTLGRHCLLAVSL</sequence>
<evidence type="ECO:0000313" key="7">
    <source>
        <dbReference type="EMBL" id="KAK7072885.1"/>
    </source>
</evidence>
<comment type="caution">
    <text evidence="7">The sequence shown here is derived from an EMBL/GenBank/DDBJ whole genome shotgun (WGS) entry which is preliminary data.</text>
</comment>
<feature type="transmembrane region" description="Helical" evidence="6">
    <location>
        <begin position="122"/>
        <end position="140"/>
    </location>
</feature>
<feature type="transmembrane region" description="Helical" evidence="6">
    <location>
        <begin position="75"/>
        <end position="94"/>
    </location>
</feature>
<evidence type="ECO:0000256" key="6">
    <source>
        <dbReference type="SAM" id="Phobius"/>
    </source>
</evidence>